<gene>
    <name evidence="2" type="ORF">AVEN_161973_1</name>
</gene>
<organism evidence="2 3">
    <name type="scientific">Araneus ventricosus</name>
    <name type="common">Orbweaver spider</name>
    <name type="synonym">Epeira ventricosa</name>
    <dbReference type="NCBI Taxonomy" id="182803"/>
    <lineage>
        <taxon>Eukaryota</taxon>
        <taxon>Metazoa</taxon>
        <taxon>Ecdysozoa</taxon>
        <taxon>Arthropoda</taxon>
        <taxon>Chelicerata</taxon>
        <taxon>Arachnida</taxon>
        <taxon>Araneae</taxon>
        <taxon>Araneomorphae</taxon>
        <taxon>Entelegynae</taxon>
        <taxon>Araneoidea</taxon>
        <taxon>Araneidae</taxon>
        <taxon>Araneus</taxon>
    </lineage>
</organism>
<evidence type="ECO:0000313" key="3">
    <source>
        <dbReference type="Proteomes" id="UP000499080"/>
    </source>
</evidence>
<dbReference type="EMBL" id="BGPR01037482">
    <property type="protein sequence ID" value="GBO13078.1"/>
    <property type="molecule type" value="Genomic_DNA"/>
</dbReference>
<dbReference type="Proteomes" id="UP000499080">
    <property type="component" value="Unassembled WGS sequence"/>
</dbReference>
<protein>
    <submittedName>
        <fullName evidence="2">Uncharacterized protein</fullName>
    </submittedName>
</protein>
<feature type="non-terminal residue" evidence="2">
    <location>
        <position position="1"/>
    </location>
</feature>
<name>A0A4Y2UJI8_ARAVE</name>
<keyword evidence="3" id="KW-1185">Reference proteome</keyword>
<evidence type="ECO:0000313" key="2">
    <source>
        <dbReference type="EMBL" id="GBO13078.1"/>
    </source>
</evidence>
<proteinExistence type="predicted"/>
<feature type="compositionally biased region" description="Low complexity" evidence="1">
    <location>
        <begin position="8"/>
        <end position="24"/>
    </location>
</feature>
<sequence length="233" mass="26079">SSLSSIASSQRTVSADSSSSRRNSGIVTGELHGNYFDSWIENGNHTISPELDSCLYINKLEDLIDEYQAKADDCRKSIKSNQGNRRLVKENKDFLKSYLETIADTENLLMKVGPCPIPDCSRHHNTGKDVEMAEAGQYANYPLPKSPTPPSKLSTVNAFKQVSPKKAAKPQLEKTQSPIETSNRFQNLIVSLLLKIFKNYLRPVRAAYKHSLLQLSPIATYDESHWTTECESL</sequence>
<reference evidence="2 3" key="1">
    <citation type="journal article" date="2019" name="Sci. Rep.">
        <title>Orb-weaving spider Araneus ventricosus genome elucidates the spidroin gene catalogue.</title>
        <authorList>
            <person name="Kono N."/>
            <person name="Nakamura H."/>
            <person name="Ohtoshi R."/>
            <person name="Moran D.A.P."/>
            <person name="Shinohara A."/>
            <person name="Yoshida Y."/>
            <person name="Fujiwara M."/>
            <person name="Mori M."/>
            <person name="Tomita M."/>
            <person name="Arakawa K."/>
        </authorList>
    </citation>
    <scope>NUCLEOTIDE SEQUENCE [LARGE SCALE GENOMIC DNA]</scope>
</reference>
<comment type="caution">
    <text evidence="2">The sequence shown here is derived from an EMBL/GenBank/DDBJ whole genome shotgun (WGS) entry which is preliminary data.</text>
</comment>
<dbReference type="AlphaFoldDB" id="A0A4Y2UJI8"/>
<accession>A0A4Y2UJI8</accession>
<evidence type="ECO:0000256" key="1">
    <source>
        <dbReference type="SAM" id="MobiDB-lite"/>
    </source>
</evidence>
<feature type="region of interest" description="Disordered" evidence="1">
    <location>
        <begin position="1"/>
        <end position="25"/>
    </location>
</feature>